<dbReference type="AlphaFoldDB" id="A0A2P4UM31"/>
<dbReference type="Pfam" id="PF10604">
    <property type="entry name" value="Polyketide_cyc2"/>
    <property type="match status" value="1"/>
</dbReference>
<proteinExistence type="predicted"/>
<dbReference type="Gene3D" id="3.30.530.20">
    <property type="match status" value="1"/>
</dbReference>
<dbReference type="EMBL" id="MTBP01000001">
    <property type="protein sequence ID" value="POM26107.1"/>
    <property type="molecule type" value="Genomic_DNA"/>
</dbReference>
<dbReference type="RefSeq" id="WP_103561121.1">
    <property type="nucleotide sequence ID" value="NZ_MTBP01000001.1"/>
</dbReference>
<keyword evidence="2" id="KW-1185">Reference proteome</keyword>
<reference evidence="1 2" key="1">
    <citation type="journal article" date="2017" name="Chemistry">
        <title>Isolation, Biosynthesis and Chemical Modifications of Rubterolones A-F: Rare Tropolone Alkaloids from Actinomadura sp. 5-2.</title>
        <authorList>
            <person name="Guo H."/>
            <person name="Benndorf R."/>
            <person name="Leichnitz D."/>
            <person name="Klassen J.L."/>
            <person name="Vollmers J."/>
            <person name="Gorls H."/>
            <person name="Steinacker M."/>
            <person name="Weigel C."/>
            <person name="Dahse H.M."/>
            <person name="Kaster A.K."/>
            <person name="de Beer Z.W."/>
            <person name="Poulsen M."/>
            <person name="Beemelmanns C."/>
        </authorList>
    </citation>
    <scope>NUCLEOTIDE SEQUENCE [LARGE SCALE GENOMIC DNA]</scope>
    <source>
        <strain evidence="1 2">5-2</strain>
    </source>
</reference>
<gene>
    <name evidence="1" type="ORF">BTM25_04950</name>
</gene>
<evidence type="ECO:0000313" key="2">
    <source>
        <dbReference type="Proteomes" id="UP000242367"/>
    </source>
</evidence>
<dbReference type="InterPro" id="IPR019587">
    <property type="entry name" value="Polyketide_cyclase/dehydratase"/>
</dbReference>
<sequence>MWEYEHSVETSVAAGEVWRWWADVDSWASWNSGVVNVAMDGAFEAGTSFSMTMPDGDVIRMTLSEVVAGERFVDVMDAGDFVVRTEHRLEPGAGGGTRVVYRTEISGRAADVVGPELGPAITADFPDVLDALVRRAEKG</sequence>
<protein>
    <submittedName>
        <fullName evidence="1">Polyketide cyclase / dehydrase and lipid transport</fullName>
    </submittedName>
</protein>
<accession>A0A2P4UM31</accession>
<comment type="caution">
    <text evidence="1">The sequence shown here is derived from an EMBL/GenBank/DDBJ whole genome shotgun (WGS) entry which is preliminary data.</text>
</comment>
<dbReference type="Proteomes" id="UP000242367">
    <property type="component" value="Unassembled WGS sequence"/>
</dbReference>
<evidence type="ECO:0000313" key="1">
    <source>
        <dbReference type="EMBL" id="POM26107.1"/>
    </source>
</evidence>
<organism evidence="1 2">
    <name type="scientific">Actinomadura rubteroloni</name>
    <dbReference type="NCBI Taxonomy" id="1926885"/>
    <lineage>
        <taxon>Bacteria</taxon>
        <taxon>Bacillati</taxon>
        <taxon>Actinomycetota</taxon>
        <taxon>Actinomycetes</taxon>
        <taxon>Streptosporangiales</taxon>
        <taxon>Thermomonosporaceae</taxon>
        <taxon>Actinomadura</taxon>
    </lineage>
</organism>
<name>A0A2P4UM31_9ACTN</name>
<dbReference type="SUPFAM" id="SSF55961">
    <property type="entry name" value="Bet v1-like"/>
    <property type="match status" value="1"/>
</dbReference>
<dbReference type="InterPro" id="IPR023393">
    <property type="entry name" value="START-like_dom_sf"/>
</dbReference>